<name>A0ACA9NSF0_9GLOM</name>
<proteinExistence type="predicted"/>
<comment type="caution">
    <text evidence="1">The sequence shown here is derived from an EMBL/GenBank/DDBJ whole genome shotgun (WGS) entry which is preliminary data.</text>
</comment>
<sequence length="169" mass="19870">NTIVKELFERRWEALKLKYTSASVNSTQCVENLNHKIYSYVGSNSLLLELVKEIQDIFNKESNYMRIEKYKSEISKVRLATVPRTYFNLIEPIISQYLIPTMVFKQEKSSRDKTLQDKLLQDKLPQDELLQDELSQDELQKNDEFNIGNLIITVRRERPPGRAKSTIEI</sequence>
<keyword evidence="2" id="KW-1185">Reference proteome</keyword>
<evidence type="ECO:0000313" key="1">
    <source>
        <dbReference type="EMBL" id="CAG8669039.1"/>
    </source>
</evidence>
<evidence type="ECO:0000313" key="2">
    <source>
        <dbReference type="Proteomes" id="UP000789702"/>
    </source>
</evidence>
<dbReference type="EMBL" id="CAJVPU010018967">
    <property type="protein sequence ID" value="CAG8669039.1"/>
    <property type="molecule type" value="Genomic_DNA"/>
</dbReference>
<gene>
    <name evidence="1" type="ORF">DHETER_LOCUS10096</name>
</gene>
<protein>
    <submittedName>
        <fullName evidence="1">10576_t:CDS:1</fullName>
    </submittedName>
</protein>
<feature type="non-terminal residue" evidence="1">
    <location>
        <position position="1"/>
    </location>
</feature>
<dbReference type="Proteomes" id="UP000789702">
    <property type="component" value="Unassembled WGS sequence"/>
</dbReference>
<accession>A0ACA9NSF0</accession>
<organism evidence="1 2">
    <name type="scientific">Dentiscutata heterogama</name>
    <dbReference type="NCBI Taxonomy" id="1316150"/>
    <lineage>
        <taxon>Eukaryota</taxon>
        <taxon>Fungi</taxon>
        <taxon>Fungi incertae sedis</taxon>
        <taxon>Mucoromycota</taxon>
        <taxon>Glomeromycotina</taxon>
        <taxon>Glomeromycetes</taxon>
        <taxon>Diversisporales</taxon>
        <taxon>Gigasporaceae</taxon>
        <taxon>Dentiscutata</taxon>
    </lineage>
</organism>
<reference evidence="1" key="1">
    <citation type="submission" date="2021-06" db="EMBL/GenBank/DDBJ databases">
        <authorList>
            <person name="Kallberg Y."/>
            <person name="Tangrot J."/>
            <person name="Rosling A."/>
        </authorList>
    </citation>
    <scope>NUCLEOTIDE SEQUENCE</scope>
    <source>
        <strain evidence="1">IL203A</strain>
    </source>
</reference>